<dbReference type="InterPro" id="IPR007152">
    <property type="entry name" value="DUF354"/>
</dbReference>
<dbReference type="EMBL" id="DTCK01000034">
    <property type="protein sequence ID" value="HGQ36028.1"/>
    <property type="molecule type" value="Genomic_DNA"/>
</dbReference>
<protein>
    <submittedName>
        <fullName evidence="2">DUF354 domain-containing protein</fullName>
    </submittedName>
</protein>
<dbReference type="PANTHER" id="PTHR39662">
    <property type="entry name" value="DUF354 DOMAIN-CONTAINING PROTEIN-RELATED"/>
    <property type="match status" value="1"/>
</dbReference>
<organism evidence="2">
    <name type="scientific">Ignisphaera aggregans</name>
    <dbReference type="NCBI Taxonomy" id="334771"/>
    <lineage>
        <taxon>Archaea</taxon>
        <taxon>Thermoproteota</taxon>
        <taxon>Thermoprotei</taxon>
        <taxon>Desulfurococcales</taxon>
        <taxon>Desulfurococcaceae</taxon>
        <taxon>Ignisphaera</taxon>
    </lineage>
</organism>
<comment type="caution">
    <text evidence="2">The sequence shown here is derived from an EMBL/GenBank/DDBJ whole genome shotgun (WGS) entry which is preliminary data.</text>
</comment>
<dbReference type="SUPFAM" id="SSF53756">
    <property type="entry name" value="UDP-Glycosyltransferase/glycogen phosphorylase"/>
    <property type="match status" value="1"/>
</dbReference>
<evidence type="ECO:0000313" key="2">
    <source>
        <dbReference type="EMBL" id="HGQ64271.1"/>
    </source>
</evidence>
<dbReference type="Pfam" id="PF04007">
    <property type="entry name" value="DUF354"/>
    <property type="match status" value="1"/>
</dbReference>
<dbReference type="EMBL" id="DTBD01000025">
    <property type="protein sequence ID" value="HGQ64271.1"/>
    <property type="molecule type" value="Genomic_DNA"/>
</dbReference>
<evidence type="ECO:0000313" key="1">
    <source>
        <dbReference type="EMBL" id="HGQ36028.1"/>
    </source>
</evidence>
<gene>
    <name evidence="2" type="ORF">ENU08_03410</name>
    <name evidence="1" type="ORF">ENU41_05050</name>
</gene>
<name>A0A7C4NNS3_9CREN</name>
<dbReference type="PIRSF" id="PIRSF005357">
    <property type="entry name" value="UCP005357"/>
    <property type="match status" value="1"/>
</dbReference>
<proteinExistence type="predicted"/>
<sequence length="351" mass="39432">MAKTIWLDVLTPKQAMLLGTIATTLKSKGYNVTLTTRSYDYTQAVLKNLGVEFVSLGGYGNTLIDKLLEEINRMRSLVEVLGDKFDIAIAYPNPVAARISFGLNKPYIALTDSPHSEIVSRLSLPLARYVIFSKCIPISTIEPYIYKEKTKLVPYNGVDEVEWLKDIHPDMSYVRSIGLEPYSYVVARPPEVKASYYRYNDASTVFEAVLNRILDLNLKVLYLPRYIDDPLAQQLRTRKNVVIPSTSHGVIGYNVIYYALAVITGGGTLAREAALLGIPGISLFPEELYVDKCVQELGLPLTRCRSLETCLSTLVEYIREPDRFRCYAQNVLKTLEKPSDALLKLIEEANS</sequence>
<accession>A0A7C4NNS3</accession>
<dbReference type="AlphaFoldDB" id="A0A7C4NNS3"/>
<reference evidence="2" key="1">
    <citation type="journal article" date="2020" name="mSystems">
        <title>Genome- and Community-Level Interaction Insights into Carbon Utilization and Element Cycling Functions of Hydrothermarchaeota in Hydrothermal Sediment.</title>
        <authorList>
            <person name="Zhou Z."/>
            <person name="Liu Y."/>
            <person name="Xu W."/>
            <person name="Pan J."/>
            <person name="Luo Z.H."/>
            <person name="Li M."/>
        </authorList>
    </citation>
    <scope>NUCLEOTIDE SEQUENCE [LARGE SCALE GENOMIC DNA]</scope>
    <source>
        <strain evidence="2">SpSt-637</strain>
        <strain evidence="1">SpSt-667</strain>
    </source>
</reference>
<dbReference type="PANTHER" id="PTHR39662:SF1">
    <property type="entry name" value="DUF354 DOMAIN-CONTAINING PROTEIN"/>
    <property type="match status" value="1"/>
</dbReference>